<dbReference type="AlphaFoldDB" id="A0A926RYN1"/>
<organism evidence="2 3">
    <name type="scientific">Metabacillus arenae</name>
    <dbReference type="NCBI Taxonomy" id="2771434"/>
    <lineage>
        <taxon>Bacteria</taxon>
        <taxon>Bacillati</taxon>
        <taxon>Bacillota</taxon>
        <taxon>Bacilli</taxon>
        <taxon>Bacillales</taxon>
        <taxon>Bacillaceae</taxon>
        <taxon>Metabacillus</taxon>
    </lineage>
</organism>
<name>A0A926RYN1_9BACI</name>
<evidence type="ECO:0000259" key="1">
    <source>
        <dbReference type="Pfam" id="PF00535"/>
    </source>
</evidence>
<dbReference type="Pfam" id="PF00535">
    <property type="entry name" value="Glycos_transf_2"/>
    <property type="match status" value="1"/>
</dbReference>
<dbReference type="RefSeq" id="WP_191159633.1">
    <property type="nucleotide sequence ID" value="NZ_JACXAI010000023.1"/>
</dbReference>
<gene>
    <name evidence="2" type="ORF">IC621_17030</name>
</gene>
<dbReference type="InterPro" id="IPR050834">
    <property type="entry name" value="Glycosyltransf_2"/>
</dbReference>
<feature type="domain" description="Glycosyltransferase 2-like" evidence="1">
    <location>
        <begin position="5"/>
        <end position="162"/>
    </location>
</feature>
<dbReference type="SUPFAM" id="SSF53448">
    <property type="entry name" value="Nucleotide-diphospho-sugar transferases"/>
    <property type="match status" value="1"/>
</dbReference>
<keyword evidence="3" id="KW-1185">Reference proteome</keyword>
<dbReference type="InterPro" id="IPR001173">
    <property type="entry name" value="Glyco_trans_2-like"/>
</dbReference>
<dbReference type="PANTHER" id="PTHR43685:SF2">
    <property type="entry name" value="GLYCOSYLTRANSFERASE 2-LIKE DOMAIN-CONTAINING PROTEIN"/>
    <property type="match status" value="1"/>
</dbReference>
<evidence type="ECO:0000313" key="2">
    <source>
        <dbReference type="EMBL" id="MBD1381935.1"/>
    </source>
</evidence>
<dbReference type="PANTHER" id="PTHR43685">
    <property type="entry name" value="GLYCOSYLTRANSFERASE"/>
    <property type="match status" value="1"/>
</dbReference>
<evidence type="ECO:0000313" key="3">
    <source>
        <dbReference type="Proteomes" id="UP000626844"/>
    </source>
</evidence>
<accession>A0A926RYN1</accession>
<comment type="caution">
    <text evidence="2">The sequence shown here is derived from an EMBL/GenBank/DDBJ whole genome shotgun (WGS) entry which is preliminary data.</text>
</comment>
<reference evidence="2" key="1">
    <citation type="submission" date="2020-09" db="EMBL/GenBank/DDBJ databases">
        <title>A novel bacterium of genus Bacillus, isolated from South China Sea.</title>
        <authorList>
            <person name="Huang H."/>
            <person name="Mo K."/>
            <person name="Hu Y."/>
        </authorList>
    </citation>
    <scope>NUCLEOTIDE SEQUENCE</scope>
    <source>
        <strain evidence="2">IB182487</strain>
    </source>
</reference>
<proteinExistence type="predicted"/>
<dbReference type="Gene3D" id="3.90.550.10">
    <property type="entry name" value="Spore Coat Polysaccharide Biosynthesis Protein SpsA, Chain A"/>
    <property type="match status" value="1"/>
</dbReference>
<dbReference type="EMBL" id="JACXAI010000023">
    <property type="protein sequence ID" value="MBD1381935.1"/>
    <property type="molecule type" value="Genomic_DNA"/>
</dbReference>
<dbReference type="InterPro" id="IPR029044">
    <property type="entry name" value="Nucleotide-diphossugar_trans"/>
</dbReference>
<dbReference type="Proteomes" id="UP000626844">
    <property type="component" value="Unassembled WGS sequence"/>
</dbReference>
<sequence length="427" mass="50056">MPKVTVILTSYNKPKTIGDSIKSVISQTFKDWELFIMDDASNRDTLKVIESYLNDQRIHYYNSQINDNERYKTTRYAALINQAISLSTGEYISYLTDDTTYLPNRLEVMVQFLDSNPNVDIVYSKQKVKMVDNQLNTVSESIRHTKGVLKQPQNIVDHCSVMHRRSIAKKVYDKYGGYWDEHPVNWHNGDAAFWKRLVHFKSFYPIEEVLDISLKGPNSFQKMNAYLPEKIPNGTLVKGLLNKVYLIEGQIRREITEEMLKILKYHKQSIVTIPDPILYKHTEGVKIDESVFMDPEKFPNQKLVQIGEDDSIYYLQNKQRRVIMNKKALKRYYFSEKEIIQVPQSFFNNLPEGPPIYPNLVETAILPDRLVCKIGNKYYLSNDNTFHAIHLKVMKKLKLPTNKVIQINKREFTKFTIGKPFEWIYKS</sequence>
<protein>
    <submittedName>
        <fullName evidence="2">Glycosyltransferase family 2 protein</fullName>
    </submittedName>
</protein>